<gene>
    <name evidence="1" type="ORF">PIB30_004692</name>
</gene>
<proteinExistence type="predicted"/>
<sequence>MVIQRTHASQFGDQIQISLKYLLPSYQLIISDSDLVSSFLSERICTDFEHTCRIITTRNAFSQKGEDNPDLKTQANSENADPEIQFQSQYDEVEDDVSGNYHIVFDQSATVVVDRPPPEPLDLYSVAVGEGDLASTVVVTEWRAKHEHQREQRRDPEKSGRGFHRVVPLIGKPPPLLAAVFPWDHGRGRTTGGILHDRPDRGQHYSHFSVRNDTTEKNFSPAAAKYAYPQTSSGQRDHVLAVQ</sequence>
<reference evidence="1 2" key="1">
    <citation type="journal article" date="2023" name="Plants (Basel)">
        <title>Bridging the Gap: Combining Genomics and Transcriptomics Approaches to Understand Stylosanthes scabra, an Orphan Legume from the Brazilian Caatinga.</title>
        <authorList>
            <person name="Ferreira-Neto J.R.C."/>
            <person name="da Silva M.D."/>
            <person name="Binneck E."/>
            <person name="de Melo N.F."/>
            <person name="da Silva R.H."/>
            <person name="de Melo A.L.T.M."/>
            <person name="Pandolfi V."/>
            <person name="Bustamante F.O."/>
            <person name="Brasileiro-Vidal A.C."/>
            <person name="Benko-Iseppon A.M."/>
        </authorList>
    </citation>
    <scope>NUCLEOTIDE SEQUENCE [LARGE SCALE GENOMIC DNA]</scope>
    <source>
        <tissue evidence="1">Leaves</tissue>
    </source>
</reference>
<accession>A0ABU6R454</accession>
<evidence type="ECO:0000313" key="2">
    <source>
        <dbReference type="Proteomes" id="UP001341840"/>
    </source>
</evidence>
<protein>
    <submittedName>
        <fullName evidence="1">Uncharacterized protein</fullName>
    </submittedName>
</protein>
<dbReference type="Proteomes" id="UP001341840">
    <property type="component" value="Unassembled WGS sequence"/>
</dbReference>
<comment type="caution">
    <text evidence="1">The sequence shown here is derived from an EMBL/GenBank/DDBJ whole genome shotgun (WGS) entry which is preliminary data.</text>
</comment>
<evidence type="ECO:0000313" key="1">
    <source>
        <dbReference type="EMBL" id="MED6118642.1"/>
    </source>
</evidence>
<dbReference type="EMBL" id="JASCZI010030217">
    <property type="protein sequence ID" value="MED6118642.1"/>
    <property type="molecule type" value="Genomic_DNA"/>
</dbReference>
<keyword evidence="2" id="KW-1185">Reference proteome</keyword>
<organism evidence="1 2">
    <name type="scientific">Stylosanthes scabra</name>
    <dbReference type="NCBI Taxonomy" id="79078"/>
    <lineage>
        <taxon>Eukaryota</taxon>
        <taxon>Viridiplantae</taxon>
        <taxon>Streptophyta</taxon>
        <taxon>Embryophyta</taxon>
        <taxon>Tracheophyta</taxon>
        <taxon>Spermatophyta</taxon>
        <taxon>Magnoliopsida</taxon>
        <taxon>eudicotyledons</taxon>
        <taxon>Gunneridae</taxon>
        <taxon>Pentapetalae</taxon>
        <taxon>rosids</taxon>
        <taxon>fabids</taxon>
        <taxon>Fabales</taxon>
        <taxon>Fabaceae</taxon>
        <taxon>Papilionoideae</taxon>
        <taxon>50 kb inversion clade</taxon>
        <taxon>dalbergioids sensu lato</taxon>
        <taxon>Dalbergieae</taxon>
        <taxon>Pterocarpus clade</taxon>
        <taxon>Stylosanthes</taxon>
    </lineage>
</organism>
<name>A0ABU6R454_9FABA</name>